<evidence type="ECO:0000256" key="9">
    <source>
        <dbReference type="RuleBase" id="RU365022"/>
    </source>
</evidence>
<evidence type="ECO:0000256" key="1">
    <source>
        <dbReference type="ARBA" id="ARBA00022722"/>
    </source>
</evidence>
<gene>
    <name evidence="11" type="ORF">FHX64_000187</name>
</gene>
<evidence type="ECO:0000259" key="10">
    <source>
        <dbReference type="Pfam" id="PF01930"/>
    </source>
</evidence>
<evidence type="ECO:0000256" key="3">
    <source>
        <dbReference type="ARBA" id="ARBA00022801"/>
    </source>
</evidence>
<evidence type="ECO:0000313" key="12">
    <source>
        <dbReference type="Proteomes" id="UP000544222"/>
    </source>
</evidence>
<keyword evidence="1 9" id="KW-0540">Nuclease</keyword>
<dbReference type="GO" id="GO:0051607">
    <property type="term" value="P:defense response to virus"/>
    <property type="evidence" value="ECO:0007669"/>
    <property type="project" value="UniProtKB-KW"/>
</dbReference>
<dbReference type="InterPro" id="IPR013343">
    <property type="entry name" value="CRISPR-assoc_prot_Cas4"/>
</dbReference>
<comment type="similarity">
    <text evidence="9">Belongs to the CRISPR-associated exonuclease Cas4 family.</text>
</comment>
<evidence type="ECO:0000256" key="7">
    <source>
        <dbReference type="ARBA" id="ARBA00023118"/>
    </source>
</evidence>
<keyword evidence="4 9" id="KW-0269">Exonuclease</keyword>
<dbReference type="InterPro" id="IPR011604">
    <property type="entry name" value="PDDEXK-like_dom_sf"/>
</dbReference>
<dbReference type="GO" id="GO:0051536">
    <property type="term" value="F:iron-sulfur cluster binding"/>
    <property type="evidence" value="ECO:0007669"/>
    <property type="project" value="UniProtKB-KW"/>
</dbReference>
<comment type="cofactor">
    <cofactor evidence="9">
        <name>Mg(2+)</name>
        <dbReference type="ChEBI" id="CHEBI:18420"/>
    </cofactor>
    <cofactor evidence="9">
        <name>Mn(2+)</name>
        <dbReference type="ChEBI" id="CHEBI:29035"/>
    </cofactor>
    <text evidence="9">Mg(2+) or Mn(2+) required for ssDNA cleavage activity.</text>
</comment>
<dbReference type="Proteomes" id="UP000544222">
    <property type="component" value="Unassembled WGS sequence"/>
</dbReference>
<evidence type="ECO:0000256" key="8">
    <source>
        <dbReference type="ARBA" id="ARBA00023211"/>
    </source>
</evidence>
<evidence type="ECO:0000256" key="6">
    <source>
        <dbReference type="ARBA" id="ARBA00023014"/>
    </source>
</evidence>
<dbReference type="PANTHER" id="PTHR37168">
    <property type="entry name" value="CRISPR-ASSOCIATED EXONUCLEASE CAS4"/>
    <property type="match status" value="1"/>
</dbReference>
<keyword evidence="7 9" id="KW-0051">Antiviral defense</keyword>
<keyword evidence="3 9" id="KW-0378">Hydrolase</keyword>
<protein>
    <recommendedName>
        <fullName evidence="9">CRISPR-associated exonuclease Cas4</fullName>
        <ecNumber evidence="9">3.1.12.1</ecNumber>
    </recommendedName>
</protein>
<dbReference type="AlphaFoldDB" id="A0A7W5DP49"/>
<dbReference type="Gene3D" id="3.90.320.10">
    <property type="match status" value="1"/>
</dbReference>
<keyword evidence="6 9" id="KW-0411">Iron-sulfur</keyword>
<evidence type="ECO:0000256" key="5">
    <source>
        <dbReference type="ARBA" id="ARBA00023004"/>
    </source>
</evidence>
<dbReference type="NCBIfam" id="TIGR00372">
    <property type="entry name" value="cas4"/>
    <property type="match status" value="1"/>
</dbReference>
<name>A0A7W5DP49_9PORP</name>
<reference evidence="11 12" key="1">
    <citation type="submission" date="2020-08" db="EMBL/GenBank/DDBJ databases">
        <title>Genomic Encyclopedia of Type Strains, Phase IV (KMG-IV): sequencing the most valuable type-strain genomes for metagenomic binning, comparative biology and taxonomic classification.</title>
        <authorList>
            <person name="Goeker M."/>
        </authorList>
    </citation>
    <scope>NUCLEOTIDE SEQUENCE [LARGE SCALE GENOMIC DNA]</scope>
    <source>
        <strain evidence="11 12">DSM 27471</strain>
    </source>
</reference>
<keyword evidence="2 9" id="KW-0479">Metal-binding</keyword>
<dbReference type="InterPro" id="IPR022765">
    <property type="entry name" value="Dna2/Cas4_DUF83"/>
</dbReference>
<proteinExistence type="inferred from homology"/>
<sequence>MNNGWILTNKYNLNIQLSNHMTGTHLNYYNVCHRKLWLFANGINMEHTSDLVYEGKLIHEEAYPQRPERYEELEIDGIKLDFYDARNKVIHEIKKSDKVEDAHRWQVKYYIHVLERNGVEGVTGILEYPTLRRTEKVELNDEDREKLKAIEAEINAIIESDVCPPVIHNRICRQCSYYEFCYVEE</sequence>
<feature type="domain" description="DUF83" evidence="10">
    <location>
        <begin position="22"/>
        <end position="182"/>
    </location>
</feature>
<evidence type="ECO:0000256" key="4">
    <source>
        <dbReference type="ARBA" id="ARBA00022839"/>
    </source>
</evidence>
<dbReference type="PANTHER" id="PTHR37168:SF1">
    <property type="entry name" value="CRISPR-ASSOCIATED EXONUCLEASE CAS4"/>
    <property type="match status" value="1"/>
</dbReference>
<keyword evidence="8 9" id="KW-0464">Manganese</keyword>
<dbReference type="GO" id="GO:0046872">
    <property type="term" value="F:metal ion binding"/>
    <property type="evidence" value="ECO:0007669"/>
    <property type="project" value="UniProtKB-KW"/>
</dbReference>
<keyword evidence="5 9" id="KW-0408">Iron</keyword>
<dbReference type="Pfam" id="PF01930">
    <property type="entry name" value="Cas_Cas4"/>
    <property type="match status" value="1"/>
</dbReference>
<comment type="caution">
    <text evidence="11">The sequence shown here is derived from an EMBL/GenBank/DDBJ whole genome shotgun (WGS) entry which is preliminary data.</text>
</comment>
<evidence type="ECO:0000313" key="11">
    <source>
        <dbReference type="EMBL" id="MBB3186024.1"/>
    </source>
</evidence>
<evidence type="ECO:0000256" key="2">
    <source>
        <dbReference type="ARBA" id="ARBA00022723"/>
    </source>
</evidence>
<dbReference type="EMBL" id="JACHYB010000001">
    <property type="protein sequence ID" value="MBB3186024.1"/>
    <property type="molecule type" value="Genomic_DNA"/>
</dbReference>
<accession>A0A7W5DP49</accession>
<comment type="function">
    <text evidence="9">CRISPR (clustered regularly interspaced short palindromic repeat) is an adaptive immune system that provides protection against mobile genetic elements (viruses, transposable elements and conjugative plasmids). CRISPR clusters contain sequences complementary to antecedent mobile elements and target invading nucleic acids. CRISPR clusters are transcribed and processed into CRISPR RNA (crRNA).</text>
</comment>
<dbReference type="GO" id="GO:0004527">
    <property type="term" value="F:exonuclease activity"/>
    <property type="evidence" value="ECO:0007669"/>
    <property type="project" value="UniProtKB-KW"/>
</dbReference>
<organism evidence="11 12">
    <name type="scientific">Microbacter margulisiae</name>
    <dbReference type="NCBI Taxonomy" id="1350067"/>
    <lineage>
        <taxon>Bacteria</taxon>
        <taxon>Pseudomonadati</taxon>
        <taxon>Bacteroidota</taxon>
        <taxon>Bacteroidia</taxon>
        <taxon>Bacteroidales</taxon>
        <taxon>Porphyromonadaceae</taxon>
        <taxon>Microbacter</taxon>
    </lineage>
</organism>
<comment type="cofactor">
    <cofactor evidence="9">
        <name>iron-sulfur cluster</name>
        <dbReference type="ChEBI" id="CHEBI:30408"/>
    </cofactor>
</comment>
<keyword evidence="12" id="KW-1185">Reference proteome</keyword>
<dbReference type="EC" id="3.1.12.1" evidence="9"/>